<dbReference type="Pfam" id="PF02786">
    <property type="entry name" value="CPSase_L_D2"/>
    <property type="match status" value="1"/>
</dbReference>
<dbReference type="SUPFAM" id="SSF56059">
    <property type="entry name" value="Glutathione synthetase ATP-binding domain-like"/>
    <property type="match status" value="1"/>
</dbReference>
<dbReference type="Pfam" id="PF02626">
    <property type="entry name" value="CT_A_B"/>
    <property type="match status" value="1"/>
</dbReference>
<evidence type="ECO:0000259" key="10">
    <source>
        <dbReference type="PROSITE" id="PS50979"/>
    </source>
</evidence>
<evidence type="ECO:0000256" key="3">
    <source>
        <dbReference type="ARBA" id="ARBA00022741"/>
    </source>
</evidence>
<dbReference type="SUPFAM" id="SSF50891">
    <property type="entry name" value="Cyclophilin-like"/>
    <property type="match status" value="2"/>
</dbReference>
<evidence type="ECO:0000256" key="5">
    <source>
        <dbReference type="ARBA" id="ARBA00022840"/>
    </source>
</evidence>
<dbReference type="FunFam" id="3.30.1490.20:FF:000003">
    <property type="entry name" value="acetyl-CoA carboxylase isoform X1"/>
    <property type="match status" value="1"/>
</dbReference>
<dbReference type="Proteomes" id="UP001187682">
    <property type="component" value="Unassembled WGS sequence"/>
</dbReference>
<dbReference type="InterPro" id="IPR016185">
    <property type="entry name" value="PreATP-grasp_dom_sf"/>
</dbReference>
<dbReference type="Pfam" id="PF00289">
    <property type="entry name" value="Biotin_carb_N"/>
    <property type="match status" value="1"/>
</dbReference>
<dbReference type="Gene3D" id="2.40.100.10">
    <property type="entry name" value="Cyclophilin-like"/>
    <property type="match status" value="2"/>
</dbReference>
<dbReference type="PROSITE" id="PS00866">
    <property type="entry name" value="CPSASE_1"/>
    <property type="match status" value="1"/>
</dbReference>
<sequence>MDALKVVLIANRGEIAVRLINAARLLGLWTVAIYTEPDVASSHVFLADKACLLDGPATSAYLDIDQIIEIAKDNGVDAVIPGYGFLSENPDFPRRLSQNGLTFIGPAADTIVSLGLKHTAREHAIRAGVPVIPGSDGLVDNEDDAAEIATRLGFPVMLKATAGGGGMGLLICETQDSVRSSFRKVQERSSALFKNSGVFVERFYPKSHHIEIQVFGNGLGNAISIGERECSIQRRHQKVIEECPSPYIENKMPELRQRLTKCAVRFAESVNYASAGTVEFLVDDETGDHFYLEMNTRLQVEHGITEMCYGVDLVELMYRQADAERAGRGGLTASFLEELQARTLVPNGHAIELRVCAENPARDYAPSPGILQQVEWFKLPGTRVDTWIQPGLSISASYDPLLGKIMHHAPTREQAVQNVIEVARRTVLTGPPNNLDFLVAILQSPAFVSGNTITAFLDDFDFSPAAIDVLSGGAYTTVQDYPGRPTLGRGFGHAGPMDPITFQIANMLVGNEPVVEALEITLSGPDLRFLGGAVIALCGAPVDATLDGEPMPLWTKTFVRAGQRLNIGKTASGARNYLAIRGGLPSVSKWFGSKATNPGVGIGGYQNRPLKAGDYLTLHPIPEEAPALLAPASLPESALVQFPEHWDIQVTGGPYEEGYLSPEDIDMIYTHTWKISHNAARGGIRLIGPRPTWARPDGGDGGSHPSNVIEWGYPLGGLNWTGDEPVIFPMDSPNFGGFLCSLTVIHADLWKIGQLRPGSTLRFHRVSISTALEARRENDRYLKGVAAALKTGSFEDVRPVRAQLSEVPQRCTDPAAVKVLEATAARPRVTYRQGGDNYLLVEYGTGSFDLNHKSRATALDRKLKEADSGISFKTGLINTVGCGTSLQIYYDGLQIPQATLMEYLVSLESKLGDLRNARIANRTFHLPLTFTHKKIPDAIERYMTNQRREAPYLPDNFDFVARNNGISREELKDVFLKAEFVAVGVGFVMALPQCLPADPRHRLRSPKKNPSRTYTPAGAVSWGGSCMALYNADGPGGYMLTGLTIPGVDVMGSKDGFSPERPWLFEDMDVITFYEVTEDEYEKEMALWRSGRYQYKMRETHFDMAEHNKLLEDTRDEVEAMRSRQMESEAEMQRLEKESWAKCLEDQAGGQASSDRIEALMADPAIEALEAPVNAKVWKVHVHKDEKLRTAQVVVVLEAMKMEINVHVDPGFEGYVVEEVLYLESLPVLENIIQSRLRAGASSKRRRPEGETARVWDDILHDQFPGRDGYSSGPEMLLNVDGAGKADLFTSRISQDGHFSEKKFFVVECKAPGLETRRST</sequence>
<dbReference type="Pfam" id="PF02785">
    <property type="entry name" value="Biotin_carb_C"/>
    <property type="match status" value="1"/>
</dbReference>
<name>A0AAE8N817_9PEZI</name>
<dbReference type="GO" id="GO:0016787">
    <property type="term" value="F:hydrolase activity"/>
    <property type="evidence" value="ECO:0007669"/>
    <property type="project" value="UniProtKB-KW"/>
</dbReference>
<proteinExistence type="predicted"/>
<dbReference type="SMART" id="SM00878">
    <property type="entry name" value="Biotin_carb_C"/>
    <property type="match status" value="1"/>
</dbReference>
<dbReference type="PANTHER" id="PTHR18866:SF128">
    <property type="entry name" value="UREA AMIDOLYASE"/>
    <property type="match status" value="1"/>
</dbReference>
<dbReference type="PROSITE" id="PS50975">
    <property type="entry name" value="ATP_GRASP"/>
    <property type="match status" value="1"/>
</dbReference>
<comment type="caution">
    <text evidence="11">The sequence shown here is derived from an EMBL/GenBank/DDBJ whole genome shotgun (WGS) entry which is preliminary data.</text>
</comment>
<evidence type="ECO:0000256" key="2">
    <source>
        <dbReference type="ARBA" id="ARBA00022598"/>
    </source>
</evidence>
<dbReference type="Gene3D" id="3.30.1360.40">
    <property type="match status" value="1"/>
</dbReference>
<evidence type="ECO:0000259" key="9">
    <source>
        <dbReference type="PROSITE" id="PS50975"/>
    </source>
</evidence>
<dbReference type="InterPro" id="IPR003778">
    <property type="entry name" value="CT_A_B"/>
</dbReference>
<protein>
    <submittedName>
        <fullName evidence="11">Probable Putative urea carboxylase</fullName>
    </submittedName>
</protein>
<comment type="cofactor">
    <cofactor evidence="1">
        <name>biotin</name>
        <dbReference type="ChEBI" id="CHEBI:57586"/>
    </cofactor>
</comment>
<evidence type="ECO:0000256" key="6">
    <source>
        <dbReference type="ARBA" id="ARBA00023267"/>
    </source>
</evidence>
<keyword evidence="2" id="KW-0436">Ligase</keyword>
<organism evidence="11 12">
    <name type="scientific">Cephalotrichum gorgonifer</name>
    <dbReference type="NCBI Taxonomy" id="2041049"/>
    <lineage>
        <taxon>Eukaryota</taxon>
        <taxon>Fungi</taxon>
        <taxon>Dikarya</taxon>
        <taxon>Ascomycota</taxon>
        <taxon>Pezizomycotina</taxon>
        <taxon>Sordariomycetes</taxon>
        <taxon>Hypocreomycetidae</taxon>
        <taxon>Microascales</taxon>
        <taxon>Microascaceae</taxon>
        <taxon>Cephalotrichum</taxon>
    </lineage>
</organism>
<dbReference type="GO" id="GO:0046872">
    <property type="term" value="F:metal ion binding"/>
    <property type="evidence" value="ECO:0007669"/>
    <property type="project" value="InterPro"/>
</dbReference>
<dbReference type="PROSITE" id="PS50979">
    <property type="entry name" value="BC"/>
    <property type="match status" value="1"/>
</dbReference>
<dbReference type="SUPFAM" id="SSF160467">
    <property type="entry name" value="PH0987 N-terminal domain-like"/>
    <property type="match status" value="1"/>
</dbReference>
<dbReference type="InterPro" id="IPR011761">
    <property type="entry name" value="ATP-grasp"/>
</dbReference>
<evidence type="ECO:0000256" key="4">
    <source>
        <dbReference type="ARBA" id="ARBA00022801"/>
    </source>
</evidence>
<feature type="domain" description="ATP-grasp" evidence="9">
    <location>
        <begin position="121"/>
        <end position="322"/>
    </location>
</feature>
<dbReference type="CDD" id="cd06850">
    <property type="entry name" value="biotinyl_domain"/>
    <property type="match status" value="1"/>
</dbReference>
<dbReference type="SMART" id="SM00797">
    <property type="entry name" value="AHS2"/>
    <property type="match status" value="1"/>
</dbReference>
<dbReference type="SUPFAM" id="SSF52440">
    <property type="entry name" value="PreATP-grasp domain"/>
    <property type="match status" value="1"/>
</dbReference>
<evidence type="ECO:0000256" key="1">
    <source>
        <dbReference type="ARBA" id="ARBA00001953"/>
    </source>
</evidence>
<dbReference type="InterPro" id="IPR005481">
    <property type="entry name" value="BC-like_N"/>
</dbReference>
<evidence type="ECO:0000313" key="11">
    <source>
        <dbReference type="EMBL" id="SPO06520.1"/>
    </source>
</evidence>
<keyword evidence="6" id="KW-0092">Biotin</keyword>
<evidence type="ECO:0000256" key="7">
    <source>
        <dbReference type="PROSITE-ProRule" id="PRU00409"/>
    </source>
</evidence>
<dbReference type="Pfam" id="PF02682">
    <property type="entry name" value="CT_C_D"/>
    <property type="match status" value="1"/>
</dbReference>
<dbReference type="InterPro" id="IPR029000">
    <property type="entry name" value="Cyclophilin-like_dom_sf"/>
</dbReference>
<dbReference type="InterPro" id="IPR003833">
    <property type="entry name" value="CT_C_D"/>
</dbReference>
<dbReference type="EMBL" id="ONZQ02000016">
    <property type="protein sequence ID" value="SPO06520.1"/>
    <property type="molecule type" value="Genomic_DNA"/>
</dbReference>
<dbReference type="InterPro" id="IPR050856">
    <property type="entry name" value="Biotin_carboxylase_complex"/>
</dbReference>
<dbReference type="InterPro" id="IPR011053">
    <property type="entry name" value="Single_hybrid_motif"/>
</dbReference>
<evidence type="ECO:0000313" key="12">
    <source>
        <dbReference type="Proteomes" id="UP001187682"/>
    </source>
</evidence>
<dbReference type="GO" id="GO:0005524">
    <property type="term" value="F:ATP binding"/>
    <property type="evidence" value="ECO:0007669"/>
    <property type="project" value="UniProtKB-UniRule"/>
</dbReference>
<gene>
    <name evidence="11" type="ORF">DNG_09210</name>
</gene>
<dbReference type="InterPro" id="IPR005479">
    <property type="entry name" value="CPAse_ATP-bd"/>
</dbReference>
<feature type="domain" description="Biotin carboxylation" evidence="10">
    <location>
        <begin position="3"/>
        <end position="462"/>
    </location>
</feature>
<dbReference type="Gene3D" id="3.30.470.20">
    <property type="entry name" value="ATP-grasp fold, B domain"/>
    <property type="match status" value="1"/>
</dbReference>
<keyword evidence="8" id="KW-0175">Coiled coil</keyword>
<dbReference type="InterPro" id="IPR011764">
    <property type="entry name" value="Biotin_carboxylation_dom"/>
</dbReference>
<dbReference type="InterPro" id="IPR005482">
    <property type="entry name" value="Biotin_COase_C"/>
</dbReference>
<dbReference type="PANTHER" id="PTHR18866">
    <property type="entry name" value="CARBOXYLASE:PYRUVATE/ACETYL-COA/PROPIONYL-COA CARBOXYLASE"/>
    <property type="match status" value="1"/>
</dbReference>
<dbReference type="GO" id="GO:0016874">
    <property type="term" value="F:ligase activity"/>
    <property type="evidence" value="ECO:0007669"/>
    <property type="project" value="UniProtKB-KW"/>
</dbReference>
<keyword evidence="5 7" id="KW-0067">ATP-binding</keyword>
<feature type="coiled-coil region" evidence="8">
    <location>
        <begin position="1104"/>
        <end position="1138"/>
    </location>
</feature>
<dbReference type="Gene3D" id="2.40.50.100">
    <property type="match status" value="1"/>
</dbReference>
<dbReference type="SUPFAM" id="SSF51246">
    <property type="entry name" value="Rudiment single hybrid motif"/>
    <property type="match status" value="1"/>
</dbReference>
<keyword evidence="4" id="KW-0378">Hydrolase</keyword>
<reference evidence="11" key="1">
    <citation type="submission" date="2018-03" db="EMBL/GenBank/DDBJ databases">
        <authorList>
            <person name="Guldener U."/>
        </authorList>
    </citation>
    <scope>NUCLEOTIDE SEQUENCE</scope>
</reference>
<keyword evidence="12" id="KW-1185">Reference proteome</keyword>
<keyword evidence="3 7" id="KW-0547">Nucleotide-binding</keyword>
<evidence type="ECO:0000256" key="8">
    <source>
        <dbReference type="SAM" id="Coils"/>
    </source>
</evidence>
<dbReference type="SUPFAM" id="SSF51230">
    <property type="entry name" value="Single hybrid motif"/>
    <property type="match status" value="1"/>
</dbReference>
<accession>A0AAE8N817</accession>
<dbReference type="SMART" id="SM00796">
    <property type="entry name" value="AHS1"/>
    <property type="match status" value="1"/>
</dbReference>
<dbReference type="InterPro" id="IPR011054">
    <property type="entry name" value="Rudment_hybrid_motif"/>
</dbReference>